<keyword evidence="3 7" id="KW-1133">Transmembrane helix</keyword>
<dbReference type="Gene3D" id="2.60.40.10">
    <property type="entry name" value="Immunoglobulins"/>
    <property type="match status" value="1"/>
</dbReference>
<evidence type="ECO:0000256" key="8">
    <source>
        <dbReference type="SAM" id="SignalP"/>
    </source>
</evidence>
<evidence type="ECO:0000256" key="5">
    <source>
        <dbReference type="ARBA" id="ARBA00023157"/>
    </source>
</evidence>
<keyword evidence="6" id="KW-0325">Glycoprotein</keyword>
<feature type="domain" description="Immunoglobulin V-set" evidence="9">
    <location>
        <begin position="49"/>
        <end position="149"/>
    </location>
</feature>
<dbReference type="Pfam" id="PF07686">
    <property type="entry name" value="V-set"/>
    <property type="match status" value="1"/>
</dbReference>
<evidence type="ECO:0000256" key="2">
    <source>
        <dbReference type="ARBA" id="ARBA00022692"/>
    </source>
</evidence>
<keyword evidence="5" id="KW-1015">Disulfide bond</keyword>
<keyword evidence="2 7" id="KW-0812">Transmembrane</keyword>
<keyword evidence="8" id="KW-0732">Signal</keyword>
<dbReference type="PANTHER" id="PTHR21462:SF2">
    <property type="entry name" value="CELL SURFACE GLYCOPROTEIN CD200 RECEPTOR 2"/>
    <property type="match status" value="1"/>
</dbReference>
<evidence type="ECO:0000259" key="9">
    <source>
        <dbReference type="Pfam" id="PF07686"/>
    </source>
</evidence>
<dbReference type="OrthoDB" id="8915654at2759"/>
<feature type="signal peptide" evidence="8">
    <location>
        <begin position="1"/>
        <end position="23"/>
    </location>
</feature>
<reference evidence="11" key="1">
    <citation type="submission" date="2025-08" db="UniProtKB">
        <authorList>
            <consortium name="RefSeq"/>
        </authorList>
    </citation>
    <scope>IDENTIFICATION</scope>
    <source>
        <tissue evidence="11">Kidney</tissue>
    </source>
</reference>
<dbReference type="RefSeq" id="XP_012884060.1">
    <property type="nucleotide sequence ID" value="XM_013028606.1"/>
</dbReference>
<dbReference type="Proteomes" id="UP000081671">
    <property type="component" value="Unplaced"/>
</dbReference>
<feature type="chain" id="PRO_5010244517" evidence="8">
    <location>
        <begin position="24"/>
        <end position="252"/>
    </location>
</feature>
<gene>
    <name evidence="11" type="primary">Cd200r1</name>
</gene>
<name>A0A1S3G5V6_DIPOR</name>
<dbReference type="InterPro" id="IPR013783">
    <property type="entry name" value="Ig-like_fold"/>
</dbReference>
<dbReference type="SUPFAM" id="SSF48726">
    <property type="entry name" value="Immunoglobulin"/>
    <property type="match status" value="1"/>
</dbReference>
<dbReference type="InterPro" id="IPR013106">
    <property type="entry name" value="Ig_V-set"/>
</dbReference>
<evidence type="ECO:0000256" key="1">
    <source>
        <dbReference type="ARBA" id="ARBA00004167"/>
    </source>
</evidence>
<comment type="subcellular location">
    <subcellularLocation>
        <location evidence="1">Membrane</location>
        <topology evidence="1">Single-pass membrane protein</topology>
    </subcellularLocation>
</comment>
<dbReference type="GO" id="GO:0009897">
    <property type="term" value="C:external side of plasma membrane"/>
    <property type="evidence" value="ECO:0007669"/>
    <property type="project" value="TreeGrafter"/>
</dbReference>
<keyword evidence="10" id="KW-1185">Reference proteome</keyword>
<evidence type="ECO:0000256" key="4">
    <source>
        <dbReference type="ARBA" id="ARBA00023136"/>
    </source>
</evidence>
<dbReference type="GO" id="GO:0150077">
    <property type="term" value="P:regulation of neuroinflammatory response"/>
    <property type="evidence" value="ECO:0007669"/>
    <property type="project" value="InterPro"/>
</dbReference>
<keyword evidence="4 7" id="KW-0472">Membrane</keyword>
<dbReference type="PANTHER" id="PTHR21462">
    <property type="entry name" value="CELL SURFACE GLYCOPROTEIN OX2 RECEPTOR PRECURSOR"/>
    <property type="match status" value="1"/>
</dbReference>
<dbReference type="InterPro" id="IPR040012">
    <property type="entry name" value="CD200R"/>
</dbReference>
<protein>
    <submittedName>
        <fullName evidence="11">Cell surface glycoprotein CD200 receptor 1 isoform X2</fullName>
    </submittedName>
</protein>
<dbReference type="AlphaFoldDB" id="A0A1S3G5V6"/>
<proteinExistence type="predicted"/>
<evidence type="ECO:0000256" key="3">
    <source>
        <dbReference type="ARBA" id="ARBA00022989"/>
    </source>
</evidence>
<sequence>MLSRQRILDLVLLLMLTLSVADSTSPCPHERKMTQNNSLPLAAANTTKMVLVGEQAVLCCPLQHWEEVIVTTWEIIHTNKVPCKIAYLRSTNETVKNNCTDEQITWNFKPDQRPDLQIDVVALIHEGYYKCEIAEPNGNYYHGYNLQVLGAQTGKSYAKYIISSIILLIILGFICFLKSSSFRKCKSKKPDSIPVVEEDEMQPYASYTEKSNTLYDTANIARIPQLSESELECLKYSNCATEHRMETEFPPE</sequence>
<dbReference type="InterPro" id="IPR036179">
    <property type="entry name" value="Ig-like_dom_sf"/>
</dbReference>
<dbReference type="GO" id="GO:0038023">
    <property type="term" value="F:signaling receptor activity"/>
    <property type="evidence" value="ECO:0007669"/>
    <property type="project" value="InterPro"/>
</dbReference>
<dbReference type="GeneID" id="105994938"/>
<accession>A0A1S3G5V6</accession>
<evidence type="ECO:0000256" key="6">
    <source>
        <dbReference type="ARBA" id="ARBA00023180"/>
    </source>
</evidence>
<organism evidence="10 11">
    <name type="scientific">Dipodomys ordii</name>
    <name type="common">Ord's kangaroo rat</name>
    <dbReference type="NCBI Taxonomy" id="10020"/>
    <lineage>
        <taxon>Eukaryota</taxon>
        <taxon>Metazoa</taxon>
        <taxon>Chordata</taxon>
        <taxon>Craniata</taxon>
        <taxon>Vertebrata</taxon>
        <taxon>Euteleostomi</taxon>
        <taxon>Mammalia</taxon>
        <taxon>Eutheria</taxon>
        <taxon>Euarchontoglires</taxon>
        <taxon>Glires</taxon>
        <taxon>Rodentia</taxon>
        <taxon>Castorimorpha</taxon>
        <taxon>Heteromyidae</taxon>
        <taxon>Dipodomyinae</taxon>
        <taxon>Dipodomys</taxon>
    </lineage>
</organism>
<keyword evidence="11" id="KW-0675">Receptor</keyword>
<dbReference type="CTD" id="131450"/>
<feature type="transmembrane region" description="Helical" evidence="7">
    <location>
        <begin position="157"/>
        <end position="177"/>
    </location>
</feature>
<evidence type="ECO:0000256" key="7">
    <source>
        <dbReference type="SAM" id="Phobius"/>
    </source>
</evidence>
<evidence type="ECO:0000313" key="10">
    <source>
        <dbReference type="Proteomes" id="UP000081671"/>
    </source>
</evidence>
<evidence type="ECO:0000313" key="11">
    <source>
        <dbReference type="RefSeq" id="XP_012884060.1"/>
    </source>
</evidence>